<evidence type="ECO:0000256" key="2">
    <source>
        <dbReference type="ARBA" id="ARBA00022679"/>
    </source>
</evidence>
<feature type="domain" description="Carbohydrate kinase PfkB" evidence="5">
    <location>
        <begin position="24"/>
        <end position="253"/>
    </location>
</feature>
<keyword evidence="3 4" id="KW-0418">Kinase</keyword>
<evidence type="ECO:0000313" key="7">
    <source>
        <dbReference type="Proteomes" id="UP001438707"/>
    </source>
</evidence>
<dbReference type="EMBL" id="JALJOS010000033">
    <property type="protein sequence ID" value="KAK9822288.1"/>
    <property type="molecule type" value="Genomic_DNA"/>
</dbReference>
<dbReference type="GO" id="GO:0016301">
    <property type="term" value="F:kinase activity"/>
    <property type="evidence" value="ECO:0007669"/>
    <property type="project" value="UniProtKB-KW"/>
</dbReference>
<feature type="domain" description="Carbohydrate kinase PfkB" evidence="5">
    <location>
        <begin position="362"/>
        <end position="425"/>
    </location>
</feature>
<dbReference type="PANTHER" id="PTHR42774">
    <property type="entry name" value="PHOSPHOTRANSFERASE SYSTEM TRANSPORT PROTEIN"/>
    <property type="match status" value="1"/>
</dbReference>
<comment type="caution">
    <text evidence="6">The sequence shown here is derived from an EMBL/GenBank/DDBJ whole genome shotgun (WGS) entry which is preliminary data.</text>
</comment>
<dbReference type="PANTHER" id="PTHR42774:SF3">
    <property type="entry name" value="KETOHEXOKINASE"/>
    <property type="match status" value="1"/>
</dbReference>
<accession>A0AAW1QLL7</accession>
<name>A0AAW1QLL7_9CHLO</name>
<comment type="similarity">
    <text evidence="1 4">Belongs to the carbohydrate kinase PfkB family.</text>
</comment>
<dbReference type="InterPro" id="IPR002173">
    <property type="entry name" value="Carboh/pur_kinase_PfkB_CS"/>
</dbReference>
<evidence type="ECO:0000256" key="4">
    <source>
        <dbReference type="RuleBase" id="RU003704"/>
    </source>
</evidence>
<proteinExistence type="inferred from homology"/>
<evidence type="ECO:0000256" key="1">
    <source>
        <dbReference type="ARBA" id="ARBA00010688"/>
    </source>
</evidence>
<dbReference type="PROSITE" id="PS00584">
    <property type="entry name" value="PFKB_KINASES_2"/>
    <property type="match status" value="1"/>
</dbReference>
<dbReference type="SUPFAM" id="SSF53613">
    <property type="entry name" value="Ribokinase-like"/>
    <property type="match status" value="1"/>
</dbReference>
<dbReference type="Gene3D" id="3.40.1190.20">
    <property type="match status" value="2"/>
</dbReference>
<dbReference type="InterPro" id="IPR002139">
    <property type="entry name" value="Ribo/fructo_kinase"/>
</dbReference>
<dbReference type="InterPro" id="IPR011611">
    <property type="entry name" value="PfkB_dom"/>
</dbReference>
<evidence type="ECO:0000256" key="3">
    <source>
        <dbReference type="ARBA" id="ARBA00022777"/>
    </source>
</evidence>
<reference evidence="6 7" key="1">
    <citation type="journal article" date="2024" name="Nat. Commun.">
        <title>Phylogenomics reveals the evolutionary origins of lichenization in chlorophyte algae.</title>
        <authorList>
            <person name="Puginier C."/>
            <person name="Libourel C."/>
            <person name="Otte J."/>
            <person name="Skaloud P."/>
            <person name="Haon M."/>
            <person name="Grisel S."/>
            <person name="Petersen M."/>
            <person name="Berrin J.G."/>
            <person name="Delaux P.M."/>
            <person name="Dal Grande F."/>
            <person name="Keller J."/>
        </authorList>
    </citation>
    <scope>NUCLEOTIDE SEQUENCE [LARGE SCALE GENOMIC DNA]</scope>
    <source>
        <strain evidence="6 7">SAG 2145</strain>
    </source>
</reference>
<dbReference type="Proteomes" id="UP001438707">
    <property type="component" value="Unassembled WGS sequence"/>
</dbReference>
<protein>
    <recommendedName>
        <fullName evidence="5">Carbohydrate kinase PfkB domain-containing protein</fullName>
    </recommendedName>
</protein>
<dbReference type="InterPro" id="IPR052562">
    <property type="entry name" value="Ketohexokinase-related"/>
</dbReference>
<dbReference type="InterPro" id="IPR029056">
    <property type="entry name" value="Ribokinase-like"/>
</dbReference>
<sequence>MCRQRCCSASSEVLDKPPRLVGMGGCCLDMLAQVAAFPEPDAKVRTERMETHGGGNAANALTSAARLGLVNPALITKIGNDSVGDQILAELKDDGVDVAHVLRDPVAPSPFSYIIVDRERGTRTCVHTPSEPLAPEEMTHERVEAALTGASLVYFDGCLTEAALVVARAARAKGIKVLVEAESLVPVDLGLNLEALLAEADYVFTSARYPQECTGESCLADALISLLGLLPRAEWMLTTLGTRGSVLLQRHKQGAEGCEEARLTTVMDDLLAAAQGQAISHQQPGCTSQSGIRIGAGAMKSTEGPMKLLRSRPWGTQSSAAAKLAAATAAATHADSNTAGFSSYQEEQASPSAESTPSCCASVTVACAASIPQDAIQDTTGAGDAFLGAVLYSLCTGLQLAKAMRLAAVVAACKCTELGPRPGLPRRADLDPDMLQ</sequence>
<dbReference type="PRINTS" id="PR00990">
    <property type="entry name" value="RIBOKINASE"/>
</dbReference>
<gene>
    <name evidence="6" type="ORF">WJX74_003194</name>
</gene>
<evidence type="ECO:0000313" key="6">
    <source>
        <dbReference type="EMBL" id="KAK9822288.1"/>
    </source>
</evidence>
<dbReference type="AlphaFoldDB" id="A0AAW1QLL7"/>
<dbReference type="Pfam" id="PF00294">
    <property type="entry name" value="PfkB"/>
    <property type="match status" value="2"/>
</dbReference>
<organism evidence="6 7">
    <name type="scientific">Apatococcus lobatus</name>
    <dbReference type="NCBI Taxonomy" id="904363"/>
    <lineage>
        <taxon>Eukaryota</taxon>
        <taxon>Viridiplantae</taxon>
        <taxon>Chlorophyta</taxon>
        <taxon>core chlorophytes</taxon>
        <taxon>Trebouxiophyceae</taxon>
        <taxon>Chlorellales</taxon>
        <taxon>Chlorellaceae</taxon>
        <taxon>Apatococcus</taxon>
    </lineage>
</organism>
<evidence type="ECO:0000259" key="5">
    <source>
        <dbReference type="Pfam" id="PF00294"/>
    </source>
</evidence>
<keyword evidence="2 4" id="KW-0808">Transferase</keyword>
<keyword evidence="7" id="KW-1185">Reference proteome</keyword>